<keyword evidence="1" id="KW-0732">Signal</keyword>
<dbReference type="AlphaFoldDB" id="A0AB39R5M6"/>
<evidence type="ECO:0000256" key="1">
    <source>
        <dbReference type="SAM" id="SignalP"/>
    </source>
</evidence>
<feature type="chain" id="PRO_5044200432" evidence="1">
    <location>
        <begin position="21"/>
        <end position="115"/>
    </location>
</feature>
<evidence type="ECO:0000313" key="2">
    <source>
        <dbReference type="EMBL" id="XDQ51165.1"/>
    </source>
</evidence>
<feature type="signal peptide" evidence="1">
    <location>
        <begin position="1"/>
        <end position="20"/>
    </location>
</feature>
<sequence length="115" mass="11976">MGVASATIAGMLTFATPAAAHTMNAYVYTHAGFVVAAQTTVYDGHEHGSVCDRDADGLGVYGRFKLNDGKIYDVADSDGAGGICPGFTAPIGKYIIEFEAVLRSDPPRGSGWKTS</sequence>
<name>A0AB39R5M6_9ACTN</name>
<dbReference type="EMBL" id="CP163443">
    <property type="protein sequence ID" value="XDQ51165.1"/>
    <property type="molecule type" value="Genomic_DNA"/>
</dbReference>
<reference evidence="2" key="1">
    <citation type="submission" date="2024-07" db="EMBL/GenBank/DDBJ databases">
        <authorList>
            <person name="Yu S.T."/>
        </authorList>
    </citation>
    <scope>NUCLEOTIDE SEQUENCE</scope>
    <source>
        <strain evidence="2">R41</strain>
    </source>
</reference>
<protein>
    <submittedName>
        <fullName evidence="2">Uncharacterized protein</fullName>
    </submittedName>
</protein>
<accession>A0AB39R5M6</accession>
<gene>
    <name evidence="2" type="ORF">AB5J53_05645</name>
</gene>
<dbReference type="RefSeq" id="WP_369244499.1">
    <property type="nucleotide sequence ID" value="NZ_CP163443.1"/>
</dbReference>
<organism evidence="2">
    <name type="scientific">Streptomyces sp. R41</name>
    <dbReference type="NCBI Taxonomy" id="3238632"/>
    <lineage>
        <taxon>Bacteria</taxon>
        <taxon>Bacillati</taxon>
        <taxon>Actinomycetota</taxon>
        <taxon>Actinomycetes</taxon>
        <taxon>Kitasatosporales</taxon>
        <taxon>Streptomycetaceae</taxon>
        <taxon>Streptomyces</taxon>
    </lineage>
</organism>
<proteinExistence type="predicted"/>